<dbReference type="PROSITE" id="PS50042">
    <property type="entry name" value="CNMP_BINDING_3"/>
    <property type="match status" value="1"/>
</dbReference>
<dbReference type="Pfam" id="PF00027">
    <property type="entry name" value="cNMP_binding"/>
    <property type="match status" value="1"/>
</dbReference>
<dbReference type="CDD" id="cd00038">
    <property type="entry name" value="CAP_ED"/>
    <property type="match status" value="1"/>
</dbReference>
<dbReference type="Proteomes" id="UP000474175">
    <property type="component" value="Unassembled WGS sequence"/>
</dbReference>
<organism evidence="2 3">
    <name type="scientific">Spirosoma terrae</name>
    <dbReference type="NCBI Taxonomy" id="1968276"/>
    <lineage>
        <taxon>Bacteria</taxon>
        <taxon>Pseudomonadati</taxon>
        <taxon>Bacteroidota</taxon>
        <taxon>Cytophagia</taxon>
        <taxon>Cytophagales</taxon>
        <taxon>Cytophagaceae</taxon>
        <taxon>Spirosoma</taxon>
    </lineage>
</organism>
<evidence type="ECO:0000259" key="1">
    <source>
        <dbReference type="PROSITE" id="PS50042"/>
    </source>
</evidence>
<reference evidence="2 3" key="1">
    <citation type="submission" date="2020-02" db="EMBL/GenBank/DDBJ databases">
        <title>Draft genome sequence of two Spirosoma agri KCTC 52727 and Spirosoma terrae KCTC 52035.</title>
        <authorList>
            <person name="Rojas J."/>
            <person name="Ambika Manirajan B."/>
            <person name="Suarez C."/>
            <person name="Ratering S."/>
            <person name="Schnell S."/>
        </authorList>
    </citation>
    <scope>NUCLEOTIDE SEQUENCE [LARGE SCALE GENOMIC DNA]</scope>
    <source>
        <strain evidence="2 3">KCTC 52035</strain>
    </source>
</reference>
<dbReference type="Gene3D" id="2.60.120.10">
    <property type="entry name" value="Jelly Rolls"/>
    <property type="match status" value="1"/>
</dbReference>
<dbReference type="EMBL" id="JAAFZH010000007">
    <property type="protein sequence ID" value="NDU96641.1"/>
    <property type="molecule type" value="Genomic_DNA"/>
</dbReference>
<gene>
    <name evidence="2" type="ORF">GK108_17295</name>
</gene>
<dbReference type="InterPro" id="IPR000595">
    <property type="entry name" value="cNMP-bd_dom"/>
</dbReference>
<comment type="caution">
    <text evidence="2">The sequence shown here is derived from an EMBL/GenBank/DDBJ whole genome shotgun (WGS) entry which is preliminary data.</text>
</comment>
<keyword evidence="3" id="KW-1185">Reference proteome</keyword>
<evidence type="ECO:0000313" key="2">
    <source>
        <dbReference type="EMBL" id="NDU96641.1"/>
    </source>
</evidence>
<dbReference type="InterPro" id="IPR014710">
    <property type="entry name" value="RmlC-like_jellyroll"/>
</dbReference>
<protein>
    <submittedName>
        <fullName evidence="2">Crp/Fnr family transcriptional regulator</fullName>
    </submittedName>
</protein>
<name>A0A6L9LBY9_9BACT</name>
<sequence>MEKESLKKAVFSVYPLADSDWHAFASCWNPVSFKRKEVLTSAGDIEHYVYFVLEGVQRAFYLGDDHKEATLVFSYTGSFSGVVDSFLLQRPSRYYLETLTTSHMLRLSYADFSRLMDTYPAIERWVRLVTAHSLAGVLERQIELTTFSAEEKFRILLTRSPHVLQLIPQKYLASYLGIDPTTFSKLLKSVKL</sequence>
<accession>A0A6L9LBY9</accession>
<dbReference type="RefSeq" id="WP_163951208.1">
    <property type="nucleotide sequence ID" value="NZ_JAAFZH010000007.1"/>
</dbReference>
<dbReference type="InterPro" id="IPR018490">
    <property type="entry name" value="cNMP-bd_dom_sf"/>
</dbReference>
<proteinExistence type="predicted"/>
<dbReference type="AlphaFoldDB" id="A0A6L9LBY9"/>
<dbReference type="SUPFAM" id="SSF51206">
    <property type="entry name" value="cAMP-binding domain-like"/>
    <property type="match status" value="1"/>
</dbReference>
<evidence type="ECO:0000313" key="3">
    <source>
        <dbReference type="Proteomes" id="UP000474175"/>
    </source>
</evidence>
<feature type="domain" description="Cyclic nucleotide-binding" evidence="1">
    <location>
        <begin position="30"/>
        <end position="116"/>
    </location>
</feature>